<dbReference type="Proteomes" id="UP001168990">
    <property type="component" value="Unassembled WGS sequence"/>
</dbReference>
<dbReference type="InterPro" id="IPR052220">
    <property type="entry name" value="METTL25"/>
</dbReference>
<dbReference type="EMBL" id="JAQQBS010001422">
    <property type="protein sequence ID" value="KAK0165997.1"/>
    <property type="molecule type" value="Genomic_DNA"/>
</dbReference>
<keyword evidence="3" id="KW-1185">Reference proteome</keyword>
<dbReference type="PANTHER" id="PTHR12496">
    <property type="entry name" value="CGI-41 METHYLTRANSFERASE"/>
    <property type="match status" value="1"/>
</dbReference>
<dbReference type="AlphaFoldDB" id="A0AA39FAJ1"/>
<dbReference type="PANTHER" id="PTHR12496:SF0">
    <property type="entry name" value="METHYLTRANSFERASE DOMAIN-CONTAINING PROTEIN"/>
    <property type="match status" value="1"/>
</dbReference>
<name>A0AA39FAJ1_9HYME</name>
<feature type="domain" description="Methyltransferase" evidence="1">
    <location>
        <begin position="109"/>
        <end position="252"/>
    </location>
</feature>
<proteinExistence type="predicted"/>
<organism evidence="2 3">
    <name type="scientific">Microctonus aethiopoides</name>
    <dbReference type="NCBI Taxonomy" id="144406"/>
    <lineage>
        <taxon>Eukaryota</taxon>
        <taxon>Metazoa</taxon>
        <taxon>Ecdysozoa</taxon>
        <taxon>Arthropoda</taxon>
        <taxon>Hexapoda</taxon>
        <taxon>Insecta</taxon>
        <taxon>Pterygota</taxon>
        <taxon>Neoptera</taxon>
        <taxon>Endopterygota</taxon>
        <taxon>Hymenoptera</taxon>
        <taxon>Apocrita</taxon>
        <taxon>Ichneumonoidea</taxon>
        <taxon>Braconidae</taxon>
        <taxon>Euphorinae</taxon>
        <taxon>Microctonus</taxon>
    </lineage>
</organism>
<protein>
    <recommendedName>
        <fullName evidence="1">Methyltransferase domain-containing protein</fullName>
    </recommendedName>
</protein>
<gene>
    <name evidence="2" type="ORF">PV328_004460</name>
</gene>
<evidence type="ECO:0000313" key="2">
    <source>
        <dbReference type="EMBL" id="KAK0165997.1"/>
    </source>
</evidence>
<dbReference type="Pfam" id="PF13679">
    <property type="entry name" value="Methyltransf_32"/>
    <property type="match status" value="1"/>
</dbReference>
<reference evidence="2" key="2">
    <citation type="submission" date="2023-03" db="EMBL/GenBank/DDBJ databases">
        <authorList>
            <person name="Inwood S.N."/>
            <person name="Skelly J.G."/>
            <person name="Guhlin J."/>
            <person name="Harrop T.W.R."/>
            <person name="Goldson S.G."/>
            <person name="Dearden P.K."/>
        </authorList>
    </citation>
    <scope>NUCLEOTIDE SEQUENCE</scope>
    <source>
        <strain evidence="2">Irish</strain>
        <tissue evidence="2">Whole body</tissue>
    </source>
</reference>
<dbReference type="SUPFAM" id="SSF53335">
    <property type="entry name" value="S-adenosyl-L-methionine-dependent methyltransferases"/>
    <property type="match status" value="1"/>
</dbReference>
<reference evidence="2" key="1">
    <citation type="journal article" date="2023" name="bioRxiv">
        <title>Scaffold-level genome assemblies of two parasitoid biocontrol wasps reveal the parthenogenesis mechanism and an associated novel virus.</title>
        <authorList>
            <person name="Inwood S."/>
            <person name="Skelly J."/>
            <person name="Guhlin J."/>
            <person name="Harrop T."/>
            <person name="Goldson S."/>
            <person name="Dearden P."/>
        </authorList>
    </citation>
    <scope>NUCLEOTIDE SEQUENCE</scope>
    <source>
        <strain evidence="2">Irish</strain>
        <tissue evidence="2">Whole body</tissue>
    </source>
</reference>
<dbReference type="Gene3D" id="3.40.50.150">
    <property type="entry name" value="Vaccinia Virus protein VP39"/>
    <property type="match status" value="1"/>
</dbReference>
<dbReference type="InterPro" id="IPR025714">
    <property type="entry name" value="Methyltranfer_dom"/>
</dbReference>
<dbReference type="InterPro" id="IPR029063">
    <property type="entry name" value="SAM-dependent_MTases_sf"/>
</dbReference>
<evidence type="ECO:0000313" key="3">
    <source>
        <dbReference type="Proteomes" id="UP001168990"/>
    </source>
</evidence>
<accession>A0AA39FAJ1</accession>
<sequence>MESQDLYFTNALDFFDEFQWIFKYPVTQILIKESLNSIPNDWLKALRKLNYNELNNFVLGKFTNPEWPSSFLSFIKRCKELNTLLQTPKISDLKPSPLPSNLRHGLTSKKQHEVSHLVNFIHEKCKAEKIHTIVDFGSGLGYICQALNYLYGYRVVGLESNREIYNNACARQLELFPDSCNDVIYLHCQVNFENFEKNIQLLKHHISNPDEKICMIGLHSCGDLAIASVFAFASIQQSKLLIMMSCCYHKLEMIENKMKYFGISSSFLHAMKKHNLKMNLNSTTDERNEIMDIFNRPFMRLACQESAKRWEEMSDHDHQQHAFCVLSRAVLELFAHENDVTLKKTVKKATRKSQCVNFDTYLTDTLQRYTFNDKNASNDEELIDKLRKKWDENKEKLGDIEIFTALQVLLQGPAESFVLEDRRSLLNESSINKDDRTKKKINAVIVPIFDPAISPRCQAIVARVED</sequence>
<comment type="caution">
    <text evidence="2">The sequence shown here is derived from an EMBL/GenBank/DDBJ whole genome shotgun (WGS) entry which is preliminary data.</text>
</comment>
<evidence type="ECO:0000259" key="1">
    <source>
        <dbReference type="Pfam" id="PF13679"/>
    </source>
</evidence>